<feature type="transmembrane region" description="Helical" evidence="1">
    <location>
        <begin position="6"/>
        <end position="27"/>
    </location>
</feature>
<dbReference type="Proteomes" id="UP001180481">
    <property type="component" value="Chromosome"/>
</dbReference>
<feature type="transmembrane region" description="Helical" evidence="1">
    <location>
        <begin position="32"/>
        <end position="48"/>
    </location>
</feature>
<organism evidence="2 3">
    <name type="scientific">Flavobacterium nakdongensis</name>
    <dbReference type="NCBI Taxonomy" id="3073563"/>
    <lineage>
        <taxon>Bacteria</taxon>
        <taxon>Pseudomonadati</taxon>
        <taxon>Bacteroidota</taxon>
        <taxon>Flavobacteriia</taxon>
        <taxon>Flavobacteriales</taxon>
        <taxon>Flavobacteriaceae</taxon>
        <taxon>Flavobacterium</taxon>
    </lineage>
</organism>
<dbReference type="EMBL" id="CP133721">
    <property type="protein sequence ID" value="WMW77767.1"/>
    <property type="molecule type" value="Genomic_DNA"/>
</dbReference>
<evidence type="ECO:0000256" key="1">
    <source>
        <dbReference type="SAM" id="Phobius"/>
    </source>
</evidence>
<accession>A0ABY9R944</accession>
<keyword evidence="1" id="KW-0812">Transmembrane</keyword>
<evidence type="ECO:0008006" key="4">
    <source>
        <dbReference type="Google" id="ProtNLM"/>
    </source>
</evidence>
<evidence type="ECO:0000313" key="3">
    <source>
        <dbReference type="Proteomes" id="UP001180481"/>
    </source>
</evidence>
<protein>
    <recommendedName>
        <fullName evidence="4">AI-2E family transporter</fullName>
    </recommendedName>
</protein>
<feature type="transmembrane region" description="Helical" evidence="1">
    <location>
        <begin position="60"/>
        <end position="80"/>
    </location>
</feature>
<proteinExistence type="predicted"/>
<keyword evidence="3" id="KW-1185">Reference proteome</keyword>
<evidence type="ECO:0000313" key="2">
    <source>
        <dbReference type="EMBL" id="WMW77767.1"/>
    </source>
</evidence>
<sequence length="94" mass="10749">MKTTLLNSISLLLGILFTAISLINIFFGNDPFYGLFVLLLALLYYPFFSTQLKAKTNYTIPFWVKGLLALFILWTSLGVAELPAKIQMMLEYFK</sequence>
<reference evidence="2" key="1">
    <citation type="submission" date="2023-09" db="EMBL/GenBank/DDBJ databases">
        <title>Flavobacterium sp. 20NA77.7 isolated from freshwater.</title>
        <authorList>
            <person name="Le V."/>
            <person name="Ko S.-R."/>
            <person name="Ahn C.-Y."/>
            <person name="Oh H.-M."/>
        </authorList>
    </citation>
    <scope>NUCLEOTIDE SEQUENCE</scope>
    <source>
        <strain evidence="2">20NA77.7</strain>
    </source>
</reference>
<keyword evidence="1" id="KW-0472">Membrane</keyword>
<gene>
    <name evidence="2" type="ORF">RF683_09770</name>
</gene>
<keyword evidence="1" id="KW-1133">Transmembrane helix</keyword>
<name>A0ABY9R944_9FLAO</name>
<dbReference type="RefSeq" id="WP_309532102.1">
    <property type="nucleotide sequence ID" value="NZ_CP133721.1"/>
</dbReference>